<evidence type="ECO:0000313" key="8">
    <source>
        <dbReference type="EMBL" id="SFC01734.1"/>
    </source>
</evidence>
<dbReference type="OrthoDB" id="9810297at2"/>
<evidence type="ECO:0000256" key="4">
    <source>
        <dbReference type="ARBA" id="ARBA00022691"/>
    </source>
</evidence>
<evidence type="ECO:0000256" key="2">
    <source>
        <dbReference type="ARBA" id="ARBA00022603"/>
    </source>
</evidence>
<feature type="binding site" evidence="6">
    <location>
        <position position="162"/>
    </location>
    <ligand>
        <name>S-adenosyl-L-methionine</name>
        <dbReference type="ChEBI" id="CHEBI:59789"/>
    </ligand>
</feature>
<dbReference type="InterPro" id="IPR001678">
    <property type="entry name" value="MeTrfase_RsmB-F_NOP2_dom"/>
</dbReference>
<feature type="domain" description="SAM-dependent MTase RsmB/NOP-type" evidence="7">
    <location>
        <begin position="1"/>
        <end position="298"/>
    </location>
</feature>
<name>A0A1I1FQX1_9SPHI</name>
<dbReference type="Proteomes" id="UP000199577">
    <property type="component" value="Unassembled WGS sequence"/>
</dbReference>
<dbReference type="PANTHER" id="PTHR22807:SF30">
    <property type="entry name" value="28S RRNA (CYTOSINE(4447)-C(5))-METHYLTRANSFERASE-RELATED"/>
    <property type="match status" value="1"/>
</dbReference>
<feature type="binding site" evidence="6">
    <location>
        <begin position="111"/>
        <end position="117"/>
    </location>
    <ligand>
        <name>S-adenosyl-L-methionine</name>
        <dbReference type="ChEBI" id="CHEBI:59789"/>
    </ligand>
</feature>
<dbReference type="GO" id="GO:0003723">
    <property type="term" value="F:RNA binding"/>
    <property type="evidence" value="ECO:0007669"/>
    <property type="project" value="UniProtKB-UniRule"/>
</dbReference>
<proteinExistence type="inferred from homology"/>
<dbReference type="InterPro" id="IPR029063">
    <property type="entry name" value="SAM-dependent_MTases_sf"/>
</dbReference>
<dbReference type="GO" id="GO:0008173">
    <property type="term" value="F:RNA methyltransferase activity"/>
    <property type="evidence" value="ECO:0007669"/>
    <property type="project" value="InterPro"/>
</dbReference>
<dbReference type="InterPro" id="IPR027391">
    <property type="entry name" value="Nol1_Nop2_Fmu_2"/>
</dbReference>
<feature type="binding site" evidence="6">
    <location>
        <position position="135"/>
    </location>
    <ligand>
        <name>S-adenosyl-L-methionine</name>
        <dbReference type="ChEBI" id="CHEBI:59789"/>
    </ligand>
</feature>
<keyword evidence="4 6" id="KW-0949">S-adenosyl-L-methionine</keyword>
<protein>
    <submittedName>
        <fullName evidence="8">16S rRNA C967 or C1407 C5-methylase, RsmB/RsmF family</fullName>
    </submittedName>
</protein>
<dbReference type="PRINTS" id="PR02008">
    <property type="entry name" value="RCMTFAMILY"/>
</dbReference>
<keyword evidence="2 6" id="KW-0489">Methyltransferase</keyword>
<dbReference type="PANTHER" id="PTHR22807">
    <property type="entry name" value="NOP2 YEAST -RELATED NOL1/NOP2/FMU SUN DOMAIN-CONTAINING"/>
    <property type="match status" value="1"/>
</dbReference>
<dbReference type="STRING" id="623281.SAMN05421747_103106"/>
<evidence type="ECO:0000256" key="6">
    <source>
        <dbReference type="PROSITE-ProRule" id="PRU01023"/>
    </source>
</evidence>
<dbReference type="Gene3D" id="3.30.70.1170">
    <property type="entry name" value="Sun protein, domain 3"/>
    <property type="match status" value="1"/>
</dbReference>
<dbReference type="Gene3D" id="2.30.130.60">
    <property type="match status" value="1"/>
</dbReference>
<feature type="binding site" evidence="6">
    <location>
        <position position="179"/>
    </location>
    <ligand>
        <name>S-adenosyl-L-methionine</name>
        <dbReference type="ChEBI" id="CHEBI:59789"/>
    </ligand>
</feature>
<dbReference type="SUPFAM" id="SSF53335">
    <property type="entry name" value="S-adenosyl-L-methionine-dependent methyltransferases"/>
    <property type="match status" value="1"/>
</dbReference>
<dbReference type="Pfam" id="PF01189">
    <property type="entry name" value="Methyltr_RsmB-F"/>
    <property type="match status" value="1"/>
</dbReference>
<sequence>MSNIIPPELVRRLGTFAGFDTAAFETAHRQEEGVTSIRINPAKNQGPDTTALEHVPWCDTGFYLPERPVFTLDPLFHAGCYYVQEASSMFIAHAVKALALDGQPLVALDLCAAPGGKSTLLSTYLHADSLLIANELIKSRVNILVDNMVRWGHANTVVTNNDPSAFRHLPGYVDLMLVDAPCSGSGMFRKDAASINEWSEAAVQLCSERQRRILADSLPALRAGGFLLYSTCSYSVEENEQIADWLCETQGVEPVAIPIDADWGIEQTASDKHACPGYRFYPHKLRGEGFFLAAFRKTADQPSFDRHIKADIPRPPKELQRWVADSHRYFTFSVGDELCVLPKGREADLRILQRVLYLRNAGTRVGRLAKGDIIPSHHLALSNARHQGLPTVALDKEMALEYLRKGNVPPSVNTQKLSGWTLATYRGAALGWMKLLPNRINNYYPKEWRIATM</sequence>
<evidence type="ECO:0000256" key="3">
    <source>
        <dbReference type="ARBA" id="ARBA00022679"/>
    </source>
</evidence>
<gene>
    <name evidence="8" type="ORF">SAMN05421747_103106</name>
</gene>
<keyword evidence="3 6" id="KW-0808">Transferase</keyword>
<organism evidence="8 9">
    <name type="scientific">Parapedobacter composti</name>
    <dbReference type="NCBI Taxonomy" id="623281"/>
    <lineage>
        <taxon>Bacteria</taxon>
        <taxon>Pseudomonadati</taxon>
        <taxon>Bacteroidota</taxon>
        <taxon>Sphingobacteriia</taxon>
        <taxon>Sphingobacteriales</taxon>
        <taxon>Sphingobacteriaceae</taxon>
        <taxon>Parapedobacter</taxon>
    </lineage>
</organism>
<evidence type="ECO:0000259" key="7">
    <source>
        <dbReference type="PROSITE" id="PS51686"/>
    </source>
</evidence>
<dbReference type="InterPro" id="IPR031341">
    <property type="entry name" value="Methyltr_RsmF_N"/>
</dbReference>
<keyword evidence="9" id="KW-1185">Reference proteome</keyword>
<dbReference type="InterPro" id="IPR023267">
    <property type="entry name" value="RCMT"/>
</dbReference>
<dbReference type="GO" id="GO:0001510">
    <property type="term" value="P:RNA methylation"/>
    <property type="evidence" value="ECO:0007669"/>
    <property type="project" value="InterPro"/>
</dbReference>
<feature type="active site" description="Nucleophile" evidence="6">
    <location>
        <position position="232"/>
    </location>
</feature>
<dbReference type="RefSeq" id="WP_090971903.1">
    <property type="nucleotide sequence ID" value="NZ_FOLL01000003.1"/>
</dbReference>
<dbReference type="InterPro" id="IPR049560">
    <property type="entry name" value="MeTrfase_RsmB-F_NOP2_cat"/>
</dbReference>
<dbReference type="Pfam" id="PF13636">
    <property type="entry name" value="Methyltranf_PUA"/>
    <property type="match status" value="1"/>
</dbReference>
<reference evidence="8 9" key="1">
    <citation type="submission" date="2016-10" db="EMBL/GenBank/DDBJ databases">
        <authorList>
            <person name="de Groot N.N."/>
        </authorList>
    </citation>
    <scope>NUCLEOTIDE SEQUENCE [LARGE SCALE GENOMIC DNA]</scope>
    <source>
        <strain evidence="8 9">DSM 22900</strain>
    </source>
</reference>
<dbReference type="AlphaFoldDB" id="A0A1I1FQX1"/>
<evidence type="ECO:0000256" key="1">
    <source>
        <dbReference type="ARBA" id="ARBA00022490"/>
    </source>
</evidence>
<keyword evidence="5 6" id="KW-0694">RNA-binding</keyword>
<evidence type="ECO:0000313" key="9">
    <source>
        <dbReference type="Proteomes" id="UP000199577"/>
    </source>
</evidence>
<keyword evidence="1" id="KW-0963">Cytoplasm</keyword>
<dbReference type="Gene3D" id="3.40.50.150">
    <property type="entry name" value="Vaccinia Virus protein VP39"/>
    <property type="match status" value="1"/>
</dbReference>
<evidence type="ECO:0000256" key="5">
    <source>
        <dbReference type="ARBA" id="ARBA00022884"/>
    </source>
</evidence>
<dbReference type="PROSITE" id="PS51686">
    <property type="entry name" value="SAM_MT_RSMB_NOP"/>
    <property type="match status" value="1"/>
</dbReference>
<accession>A0A1I1FQX1</accession>
<dbReference type="EMBL" id="FOLL01000003">
    <property type="protein sequence ID" value="SFC01734.1"/>
    <property type="molecule type" value="Genomic_DNA"/>
</dbReference>
<comment type="similarity">
    <text evidence="6">Belongs to the class I-like SAM-binding methyltransferase superfamily. RsmB/NOP family.</text>
</comment>
<dbReference type="Pfam" id="PF17125">
    <property type="entry name" value="Methyltr_RsmF_N"/>
    <property type="match status" value="1"/>
</dbReference>